<reference evidence="3" key="1">
    <citation type="submission" date="2021-03" db="EMBL/GenBank/DDBJ databases">
        <title>Acanthopleuribacteraceae sp. M133.</title>
        <authorList>
            <person name="Wang G."/>
        </authorList>
    </citation>
    <scope>NUCLEOTIDE SEQUENCE</scope>
    <source>
        <strain evidence="3">M133</strain>
    </source>
</reference>
<evidence type="ECO:0000256" key="1">
    <source>
        <dbReference type="SAM" id="MobiDB-lite"/>
    </source>
</evidence>
<dbReference type="NCBIfam" id="NF033516">
    <property type="entry name" value="transpos_IS3"/>
    <property type="match status" value="1"/>
</dbReference>
<dbReference type="PANTHER" id="PTHR46889">
    <property type="entry name" value="TRANSPOSASE INSF FOR INSERTION SEQUENCE IS3B-RELATED"/>
    <property type="match status" value="1"/>
</dbReference>
<feature type="region of interest" description="Disordered" evidence="1">
    <location>
        <begin position="354"/>
        <end position="373"/>
    </location>
</feature>
<dbReference type="InterPro" id="IPR012337">
    <property type="entry name" value="RNaseH-like_sf"/>
</dbReference>
<evidence type="ECO:0000313" key="4">
    <source>
        <dbReference type="Proteomes" id="UP000663929"/>
    </source>
</evidence>
<dbReference type="KEGG" id="scor:J3U87_23530"/>
<dbReference type="PANTHER" id="PTHR46889:SF4">
    <property type="entry name" value="TRANSPOSASE INSO FOR INSERTION SEQUENCE ELEMENT IS911B-RELATED"/>
    <property type="match status" value="1"/>
</dbReference>
<proteinExistence type="predicted"/>
<dbReference type="Gene3D" id="3.30.420.10">
    <property type="entry name" value="Ribonuclease H-like superfamily/Ribonuclease H"/>
    <property type="match status" value="1"/>
</dbReference>
<feature type="domain" description="Integrase catalytic" evidence="2">
    <location>
        <begin position="213"/>
        <end position="372"/>
    </location>
</feature>
<dbReference type="InterPro" id="IPR001584">
    <property type="entry name" value="Integrase_cat-core"/>
</dbReference>
<dbReference type="RefSeq" id="WP_420038222.1">
    <property type="nucleotide sequence ID" value="NZ_CP071793.1"/>
</dbReference>
<dbReference type="InterPro" id="IPR036397">
    <property type="entry name" value="RNaseH_sf"/>
</dbReference>
<dbReference type="EMBL" id="CP071793">
    <property type="protein sequence ID" value="QTD48563.1"/>
    <property type="molecule type" value="Genomic_DNA"/>
</dbReference>
<dbReference type="InterPro" id="IPR025948">
    <property type="entry name" value="HTH-like_dom"/>
</dbReference>
<dbReference type="InterPro" id="IPR048020">
    <property type="entry name" value="Transpos_IS3"/>
</dbReference>
<dbReference type="AlphaFoldDB" id="A0A8A4TG02"/>
<dbReference type="SUPFAM" id="SSF53098">
    <property type="entry name" value="Ribonuclease H-like"/>
    <property type="match status" value="1"/>
</dbReference>
<evidence type="ECO:0000313" key="3">
    <source>
        <dbReference type="EMBL" id="QTD48563.1"/>
    </source>
</evidence>
<gene>
    <name evidence="3" type="ORF">J3U87_23530</name>
</gene>
<evidence type="ECO:0000259" key="2">
    <source>
        <dbReference type="PROSITE" id="PS50994"/>
    </source>
</evidence>
<dbReference type="InterPro" id="IPR010921">
    <property type="entry name" value="Trp_repressor/repl_initiator"/>
</dbReference>
<dbReference type="GO" id="GO:0015074">
    <property type="term" value="P:DNA integration"/>
    <property type="evidence" value="ECO:0007669"/>
    <property type="project" value="InterPro"/>
</dbReference>
<dbReference type="Proteomes" id="UP000663929">
    <property type="component" value="Chromosome"/>
</dbReference>
<dbReference type="GO" id="GO:0043565">
    <property type="term" value="F:sequence-specific DNA binding"/>
    <property type="evidence" value="ECO:0007669"/>
    <property type="project" value="InterPro"/>
</dbReference>
<dbReference type="InterPro" id="IPR050900">
    <property type="entry name" value="Transposase_IS3/IS150/IS904"/>
</dbReference>
<dbReference type="Pfam" id="PF13276">
    <property type="entry name" value="HTH_21"/>
    <property type="match status" value="1"/>
</dbReference>
<dbReference type="SUPFAM" id="SSF48295">
    <property type="entry name" value="TrpR-like"/>
    <property type="match status" value="1"/>
</dbReference>
<organism evidence="3 4">
    <name type="scientific">Sulfidibacter corallicola</name>
    <dbReference type="NCBI Taxonomy" id="2818388"/>
    <lineage>
        <taxon>Bacteria</taxon>
        <taxon>Pseudomonadati</taxon>
        <taxon>Acidobacteriota</taxon>
        <taxon>Holophagae</taxon>
        <taxon>Acanthopleuribacterales</taxon>
        <taxon>Acanthopleuribacteraceae</taxon>
        <taxon>Sulfidibacter</taxon>
    </lineage>
</organism>
<accession>A0A8A4TG02</accession>
<protein>
    <submittedName>
        <fullName evidence="3">IS3 family transposase</fullName>
    </submittedName>
</protein>
<dbReference type="Pfam" id="PF00665">
    <property type="entry name" value="rve"/>
    <property type="match status" value="1"/>
</dbReference>
<dbReference type="PROSITE" id="PS50994">
    <property type="entry name" value="INTEGRASE"/>
    <property type="match status" value="1"/>
</dbReference>
<name>A0A8A4TG02_SULCO</name>
<keyword evidence="4" id="KW-1185">Reference proteome</keyword>
<sequence>MARKRNNHDPKFKSRVALEAIRGIKTVSELSAQYGIHPTLINRWKKQVIESLPEIFESGKVPRKPAGESPEIGKLYEQIGRLQVELDWLKKKSESLHIEEKRLCIEPHHRRLSIRRQCALLGLSRASYYYEPRPERPENLALMSEIDRIYLDFPYFGSRRMAAFLRDRGYAVNRKRIQRLMRLMALEAVYPKPRTSAANPAHRVYPYLLRDLTITHPNHVWSTDITYVPMRRGYMYLTAIIDWYSRYVVAWEISNTLDGAFCREVLRRALQNKKPSIFNTDQGAQFTSPKFTEILQEAEVQISMDGKGRALDNVFVERLWRSVKYEHIYLHSYENGLELYHGLHRYFEHYNNERPHQSLGNQKPSEVYHATEA</sequence>